<keyword evidence="1" id="KW-0812">Transmembrane</keyword>
<dbReference type="NCBIfam" id="TIGR02867">
    <property type="entry name" value="spore_II_P"/>
    <property type="match status" value="1"/>
</dbReference>
<evidence type="ECO:0000256" key="1">
    <source>
        <dbReference type="SAM" id="Phobius"/>
    </source>
</evidence>
<dbReference type="Proteomes" id="UP000028549">
    <property type="component" value="Unassembled WGS sequence"/>
</dbReference>
<proteinExistence type="predicted"/>
<sequence>MKHFRQTRGIVVTLNGTSLKKGFALGFTLFMLVFLLSGALTSLKPEYRITSKSINELTSNINGQAFIHLLGFENRYFIKDLPKETKLPSVSSLFFKAATSINPDDPRSLLGRELPGFTLFDSEILVAGEGTDYTTMPIESPPPTEVLLEEREASIADLKGAGEEPDQAKTPPVETTGDRKVVYIYHTHTTESYLPLLKNVKQPNSAYHSEANVTLVGDRLGKALQDKGIGTNVDKTNFMKKLNEKGWSFGKAYTMSRPTVETAMASNKEIQYVIDIHRDSQRYNVTTATIGGKKYAKVAFVIGGKNPLRDKNKHLASELHKLIESKYPGLSRGVFMKDSPGSNSLYNQDLTQNAMLIEFGGIDNNLEELNRTADAVADIFADYYWQAEKVNAAPAAEKK</sequence>
<gene>
    <name evidence="2" type="ORF">GS18_0211675</name>
</gene>
<evidence type="ECO:0000313" key="2">
    <source>
        <dbReference type="EMBL" id="KEZ51772.1"/>
    </source>
</evidence>
<feature type="transmembrane region" description="Helical" evidence="1">
    <location>
        <begin position="23"/>
        <end position="43"/>
    </location>
</feature>
<evidence type="ECO:0000313" key="3">
    <source>
        <dbReference type="Proteomes" id="UP000028549"/>
    </source>
</evidence>
<dbReference type="InterPro" id="IPR010897">
    <property type="entry name" value="Spore_II_P"/>
</dbReference>
<dbReference type="STRING" id="246786.GS18_0211675"/>
<dbReference type="SUPFAM" id="SSF53187">
    <property type="entry name" value="Zn-dependent exopeptidases"/>
    <property type="match status" value="1"/>
</dbReference>
<dbReference type="OrthoDB" id="1633470at2"/>
<comment type="caution">
    <text evidence="2">The sequence shown here is derived from an EMBL/GenBank/DDBJ whole genome shotgun (WGS) entry which is preliminary data.</text>
</comment>
<protein>
    <submittedName>
        <fullName evidence="2">Stage II sporulation protein P</fullName>
    </submittedName>
</protein>
<keyword evidence="3" id="KW-1185">Reference proteome</keyword>
<keyword evidence="1" id="KW-1133">Transmembrane helix</keyword>
<dbReference type="EMBL" id="JNVC02000005">
    <property type="protein sequence ID" value="KEZ51772.1"/>
    <property type="molecule type" value="Genomic_DNA"/>
</dbReference>
<dbReference type="Pfam" id="PF07454">
    <property type="entry name" value="SpoIIP"/>
    <property type="match status" value="1"/>
</dbReference>
<name>A0A084GWR0_METID</name>
<keyword evidence="1" id="KW-0472">Membrane</keyword>
<organism evidence="2 3">
    <name type="scientific">Metabacillus indicus</name>
    <name type="common">Bacillus indicus</name>
    <dbReference type="NCBI Taxonomy" id="246786"/>
    <lineage>
        <taxon>Bacteria</taxon>
        <taxon>Bacillati</taxon>
        <taxon>Bacillota</taxon>
        <taxon>Bacilli</taxon>
        <taxon>Bacillales</taxon>
        <taxon>Bacillaceae</taxon>
        <taxon>Metabacillus</taxon>
    </lineage>
</organism>
<reference evidence="2 3" key="1">
    <citation type="journal article" date="2005" name="Int. J. Syst. Evol. Microbiol.">
        <title>Bacillus cibi sp. nov., isolated from jeotgal, a traditional Korean fermented seafood.</title>
        <authorList>
            <person name="Yoon J.H."/>
            <person name="Lee C.H."/>
            <person name="Oh T.K."/>
        </authorList>
    </citation>
    <scope>NUCLEOTIDE SEQUENCE [LARGE SCALE GENOMIC DNA]</scope>
    <source>
        <strain evidence="2 3">DSM 16189</strain>
    </source>
</reference>
<dbReference type="AlphaFoldDB" id="A0A084GWR0"/>
<dbReference type="RefSeq" id="WP_029566736.1">
    <property type="nucleotide sequence ID" value="NZ_JNVC02000005.1"/>
</dbReference>
<accession>A0A084GWR0</accession>